<dbReference type="AlphaFoldDB" id="A0A1B7TC96"/>
<accession>A0A1B7TC96</accession>
<sequence length="130" mass="14736">MKTNDKSKSLKKKASTNTISINNKKLKKNNFDSKKSNSTLFANNDKQNENNNTDNKIIPVTTFTLSNKTDNNDGDDDSILNSKGTIDLKYIENIKITENKEELLLYSETDNSISLMKKMGFSNEEILDSF</sequence>
<organism evidence="2 3">
    <name type="scientific">Hanseniaspora valbyensis NRRL Y-1626</name>
    <dbReference type="NCBI Taxonomy" id="766949"/>
    <lineage>
        <taxon>Eukaryota</taxon>
        <taxon>Fungi</taxon>
        <taxon>Dikarya</taxon>
        <taxon>Ascomycota</taxon>
        <taxon>Saccharomycotina</taxon>
        <taxon>Saccharomycetes</taxon>
        <taxon>Saccharomycodales</taxon>
        <taxon>Saccharomycodaceae</taxon>
        <taxon>Hanseniaspora</taxon>
    </lineage>
</organism>
<feature type="region of interest" description="Disordered" evidence="1">
    <location>
        <begin position="1"/>
        <end position="55"/>
    </location>
</feature>
<reference evidence="3" key="1">
    <citation type="journal article" date="2016" name="Proc. Natl. Acad. Sci. U.S.A.">
        <title>Comparative genomics of biotechnologically important yeasts.</title>
        <authorList>
            <person name="Riley R."/>
            <person name="Haridas S."/>
            <person name="Wolfe K.H."/>
            <person name="Lopes M.R."/>
            <person name="Hittinger C.T."/>
            <person name="Goeker M."/>
            <person name="Salamov A.A."/>
            <person name="Wisecaver J.H."/>
            <person name="Long T.M."/>
            <person name="Calvey C.H."/>
            <person name="Aerts A.L."/>
            <person name="Barry K.W."/>
            <person name="Choi C."/>
            <person name="Clum A."/>
            <person name="Coughlan A.Y."/>
            <person name="Deshpande S."/>
            <person name="Douglass A.P."/>
            <person name="Hanson S.J."/>
            <person name="Klenk H.-P."/>
            <person name="LaButti K.M."/>
            <person name="Lapidus A."/>
            <person name="Lindquist E.A."/>
            <person name="Lipzen A.M."/>
            <person name="Meier-Kolthoff J.P."/>
            <person name="Ohm R.A."/>
            <person name="Otillar R.P."/>
            <person name="Pangilinan J.L."/>
            <person name="Peng Y."/>
            <person name="Rokas A."/>
            <person name="Rosa C.A."/>
            <person name="Scheuner C."/>
            <person name="Sibirny A.A."/>
            <person name="Slot J.C."/>
            <person name="Stielow J.B."/>
            <person name="Sun H."/>
            <person name="Kurtzman C.P."/>
            <person name="Blackwell M."/>
            <person name="Grigoriev I.V."/>
            <person name="Jeffries T.W."/>
        </authorList>
    </citation>
    <scope>NUCLEOTIDE SEQUENCE [LARGE SCALE GENOMIC DNA]</scope>
    <source>
        <strain evidence="3">NRRL Y-1626</strain>
    </source>
</reference>
<evidence type="ECO:0000256" key="1">
    <source>
        <dbReference type="SAM" id="MobiDB-lite"/>
    </source>
</evidence>
<feature type="compositionally biased region" description="Low complexity" evidence="1">
    <location>
        <begin position="36"/>
        <end position="55"/>
    </location>
</feature>
<evidence type="ECO:0000313" key="3">
    <source>
        <dbReference type="Proteomes" id="UP000092321"/>
    </source>
</evidence>
<name>A0A1B7TC96_9ASCO</name>
<proteinExistence type="predicted"/>
<keyword evidence="3" id="KW-1185">Reference proteome</keyword>
<protein>
    <submittedName>
        <fullName evidence="2">Uncharacterized protein</fullName>
    </submittedName>
</protein>
<comment type="caution">
    <text evidence="2">The sequence shown here is derived from an EMBL/GenBank/DDBJ whole genome shotgun (WGS) entry which is preliminary data.</text>
</comment>
<dbReference type="Proteomes" id="UP000092321">
    <property type="component" value="Unassembled WGS sequence"/>
</dbReference>
<feature type="non-terminal residue" evidence="2">
    <location>
        <position position="130"/>
    </location>
</feature>
<evidence type="ECO:0000313" key="2">
    <source>
        <dbReference type="EMBL" id="OBA26337.1"/>
    </source>
</evidence>
<dbReference type="EMBL" id="LXPE01000019">
    <property type="protein sequence ID" value="OBA26337.1"/>
    <property type="molecule type" value="Genomic_DNA"/>
</dbReference>
<gene>
    <name evidence="2" type="ORF">HANVADRAFT_53210</name>
</gene>